<dbReference type="KEGG" id="blag:BLTE_30530"/>
<dbReference type="Proteomes" id="UP000266934">
    <property type="component" value="Chromosome"/>
</dbReference>
<organism evidence="8 9">
    <name type="scientific">Blastochloris tepida</name>
    <dbReference type="NCBI Taxonomy" id="2233851"/>
    <lineage>
        <taxon>Bacteria</taxon>
        <taxon>Pseudomonadati</taxon>
        <taxon>Pseudomonadota</taxon>
        <taxon>Alphaproteobacteria</taxon>
        <taxon>Hyphomicrobiales</taxon>
        <taxon>Blastochloridaceae</taxon>
        <taxon>Blastochloris</taxon>
    </lineage>
</organism>
<reference evidence="8 9" key="1">
    <citation type="submission" date="2018-08" db="EMBL/GenBank/DDBJ databases">
        <title>Complete genome sequencing of Blastochloris tepida GI.</title>
        <authorList>
            <person name="Tsukatani Y."/>
            <person name="Mori H."/>
        </authorList>
    </citation>
    <scope>NUCLEOTIDE SEQUENCE [LARGE SCALE GENOMIC DNA]</scope>
    <source>
        <strain evidence="8 9">GI</strain>
    </source>
</reference>
<dbReference type="GO" id="GO:0019627">
    <property type="term" value="P:urea metabolic process"/>
    <property type="evidence" value="ECO:0007669"/>
    <property type="project" value="InterPro"/>
</dbReference>
<evidence type="ECO:0000313" key="8">
    <source>
        <dbReference type="EMBL" id="BBF94368.1"/>
    </source>
</evidence>
<dbReference type="InterPro" id="IPR012406">
    <property type="entry name" value="UreE"/>
</dbReference>
<evidence type="ECO:0000313" key="9">
    <source>
        <dbReference type="Proteomes" id="UP000266934"/>
    </source>
</evidence>
<proteinExistence type="inferred from homology"/>
<evidence type="ECO:0000259" key="7">
    <source>
        <dbReference type="SMART" id="SM00988"/>
    </source>
</evidence>
<protein>
    <recommendedName>
        <fullName evidence="5">Urease accessory protein UreE</fullName>
    </recommendedName>
</protein>
<dbReference type="Pfam" id="PF02814">
    <property type="entry name" value="UreE_N"/>
    <property type="match status" value="1"/>
</dbReference>
<dbReference type="SUPFAM" id="SSF69737">
    <property type="entry name" value="Urease metallochaperone UreE, C-terminal domain"/>
    <property type="match status" value="1"/>
</dbReference>
<comment type="subcellular location">
    <subcellularLocation>
        <location evidence="1 5">Cytoplasm</location>
    </subcellularLocation>
</comment>
<dbReference type="CDD" id="cd00571">
    <property type="entry name" value="UreE"/>
    <property type="match status" value="1"/>
</dbReference>
<evidence type="ECO:0000256" key="3">
    <source>
        <dbReference type="ARBA" id="ARBA00022596"/>
    </source>
</evidence>
<gene>
    <name evidence="5" type="primary">ureE</name>
    <name evidence="8" type="ORF">BLTE_30530</name>
</gene>
<accession>A0A348G485</accession>
<feature type="domain" description="UreE urease accessory N-terminal" evidence="7">
    <location>
        <begin position="3"/>
        <end position="68"/>
    </location>
</feature>
<feature type="compositionally biased region" description="Basic and acidic residues" evidence="6">
    <location>
        <begin position="154"/>
        <end position="178"/>
    </location>
</feature>
<dbReference type="Gene3D" id="2.60.260.20">
    <property type="entry name" value="Urease metallochaperone UreE, N-terminal domain"/>
    <property type="match status" value="1"/>
</dbReference>
<feature type="compositionally biased region" description="Basic residues" evidence="6">
    <location>
        <begin position="179"/>
        <end position="202"/>
    </location>
</feature>
<dbReference type="GO" id="GO:0051082">
    <property type="term" value="F:unfolded protein binding"/>
    <property type="evidence" value="ECO:0007669"/>
    <property type="project" value="UniProtKB-UniRule"/>
</dbReference>
<evidence type="ECO:0000256" key="5">
    <source>
        <dbReference type="HAMAP-Rule" id="MF_00822"/>
    </source>
</evidence>
<evidence type="ECO:0000256" key="6">
    <source>
        <dbReference type="SAM" id="MobiDB-lite"/>
    </source>
</evidence>
<comment type="similarity">
    <text evidence="5">Belongs to the UreE family.</text>
</comment>
<dbReference type="EMBL" id="AP018907">
    <property type="protein sequence ID" value="BBF94368.1"/>
    <property type="molecule type" value="Genomic_DNA"/>
</dbReference>
<dbReference type="Gene3D" id="3.30.70.790">
    <property type="entry name" value="UreE, C-terminal domain"/>
    <property type="match status" value="1"/>
</dbReference>
<comment type="function">
    <text evidence="5">Involved in urease metallocenter assembly. Binds nickel. Probably functions as a nickel donor during metallocenter assembly.</text>
</comment>
<dbReference type="GO" id="GO:0065003">
    <property type="term" value="P:protein-containing complex assembly"/>
    <property type="evidence" value="ECO:0007669"/>
    <property type="project" value="InterPro"/>
</dbReference>
<dbReference type="Pfam" id="PF05194">
    <property type="entry name" value="UreE_C"/>
    <property type="match status" value="1"/>
</dbReference>
<dbReference type="SUPFAM" id="SSF69287">
    <property type="entry name" value="Urease metallochaperone UreE, N-terminal domain"/>
    <property type="match status" value="1"/>
</dbReference>
<dbReference type="HAMAP" id="MF_00822">
    <property type="entry name" value="UreE"/>
    <property type="match status" value="1"/>
</dbReference>
<evidence type="ECO:0000256" key="2">
    <source>
        <dbReference type="ARBA" id="ARBA00022490"/>
    </source>
</evidence>
<keyword evidence="9" id="KW-1185">Reference proteome</keyword>
<dbReference type="RefSeq" id="WP_244600012.1">
    <property type="nucleotide sequence ID" value="NZ_AP018907.1"/>
</dbReference>
<sequence length="202" mass="21888">MLRAATVIRHDQRAGRACADTITLDREARFRRRIAMTSDGGVAFLLDLDAATYLAQGDALQLDDGRLIEVRAAVEALLEIAAPDARALARLAWHIGNRHTPAEITGEAVYIQPDHVLAEMAAGLGLAVRPVTRPFEPEGGAYGSKGALVSGHHHGTDDDHRHDHGHDHHHDHDHGHDHAHGHHEHGHHAHGGVPHGAHRNHG</sequence>
<keyword evidence="4 5" id="KW-0143">Chaperone</keyword>
<dbReference type="GO" id="GO:0006457">
    <property type="term" value="P:protein folding"/>
    <property type="evidence" value="ECO:0007669"/>
    <property type="project" value="InterPro"/>
</dbReference>
<dbReference type="InterPro" id="IPR036118">
    <property type="entry name" value="UreE_N_sf"/>
</dbReference>
<feature type="region of interest" description="Disordered" evidence="6">
    <location>
        <begin position="137"/>
        <end position="202"/>
    </location>
</feature>
<dbReference type="GO" id="GO:0016151">
    <property type="term" value="F:nickel cation binding"/>
    <property type="evidence" value="ECO:0007669"/>
    <property type="project" value="UniProtKB-UniRule"/>
</dbReference>
<dbReference type="InterPro" id="IPR007864">
    <property type="entry name" value="UreE_C_dom"/>
</dbReference>
<evidence type="ECO:0000256" key="4">
    <source>
        <dbReference type="ARBA" id="ARBA00023186"/>
    </source>
</evidence>
<dbReference type="InterPro" id="IPR004029">
    <property type="entry name" value="UreE_N"/>
</dbReference>
<dbReference type="AlphaFoldDB" id="A0A348G485"/>
<keyword evidence="3 5" id="KW-0533">Nickel</keyword>
<dbReference type="PIRSF" id="PIRSF036402">
    <property type="entry name" value="Ureas_acces_UreE"/>
    <property type="match status" value="1"/>
</dbReference>
<dbReference type="GO" id="GO:0005737">
    <property type="term" value="C:cytoplasm"/>
    <property type="evidence" value="ECO:0007669"/>
    <property type="project" value="UniProtKB-SubCell"/>
</dbReference>
<keyword evidence="2 5" id="KW-0963">Cytoplasm</keyword>
<evidence type="ECO:0000256" key="1">
    <source>
        <dbReference type="ARBA" id="ARBA00004496"/>
    </source>
</evidence>
<name>A0A348G485_9HYPH</name>
<dbReference type="SMART" id="SM00988">
    <property type="entry name" value="UreE_N"/>
    <property type="match status" value="1"/>
</dbReference>